<reference evidence="2" key="1">
    <citation type="journal article" date="2017" name="Nat. Ecol. Evol.">
        <title>Genome expansion and lineage-specific genetic innovations in the forest pathogenic fungi Armillaria.</title>
        <authorList>
            <person name="Sipos G."/>
            <person name="Prasanna A.N."/>
            <person name="Walter M.C."/>
            <person name="O'Connor E."/>
            <person name="Balint B."/>
            <person name="Krizsan K."/>
            <person name="Kiss B."/>
            <person name="Hess J."/>
            <person name="Varga T."/>
            <person name="Slot J."/>
            <person name="Riley R."/>
            <person name="Boka B."/>
            <person name="Rigling D."/>
            <person name="Barry K."/>
            <person name="Lee J."/>
            <person name="Mihaltcheva S."/>
            <person name="LaButti K."/>
            <person name="Lipzen A."/>
            <person name="Waldron R."/>
            <person name="Moloney N.M."/>
            <person name="Sperisen C."/>
            <person name="Kredics L."/>
            <person name="Vagvoelgyi C."/>
            <person name="Patrignani A."/>
            <person name="Fitzpatrick D."/>
            <person name="Nagy I."/>
            <person name="Doyle S."/>
            <person name="Anderson J.B."/>
            <person name="Grigoriev I.V."/>
            <person name="Gueldener U."/>
            <person name="Muensterkoetter M."/>
            <person name="Nagy L.G."/>
        </authorList>
    </citation>
    <scope>NUCLEOTIDE SEQUENCE [LARGE SCALE GENOMIC DNA]</scope>
    <source>
        <strain evidence="2">Ar21-2</strain>
    </source>
</reference>
<protein>
    <recommendedName>
        <fullName evidence="3">Aminoglycoside phosphotransferase domain-containing protein</fullName>
    </recommendedName>
</protein>
<evidence type="ECO:0000313" key="1">
    <source>
        <dbReference type="EMBL" id="PBL04207.1"/>
    </source>
</evidence>
<dbReference type="Proteomes" id="UP000217790">
    <property type="component" value="Unassembled WGS sequence"/>
</dbReference>
<evidence type="ECO:0008006" key="3">
    <source>
        <dbReference type="Google" id="ProtNLM"/>
    </source>
</evidence>
<dbReference type="InParanoid" id="A0A2H3F0U4"/>
<sequence>MEAGTRLMLAGIRSGHRPFLHLRPSLWGLDDGPFNDTEPSSRRIKVPERIALRSMSSLAMNTLYSPSDRWPYTDAEPKSPLRKIGSLYFKVDVSPKLQDRLLYLSNKDNQRPSAQTYQIGRIVSREWWRGVRRNIQADRGPRPSYIITAAWLAQGSLSLGIDTNPSFACSDVHRLLEICIAVAHHLAPPNSTLSSPLLAHPDMKASNMRIESPEKPSITCFLRWQGAILDLKGSLPSLPKDIDQLLSDEQEYLRHKSLLRYRFYLTQLPKLVPIHTPAWRYPIRIITISDSWSEFSTLSCPVDLPPTVIGWAFDDSFDEEDEELDDRDHAELVEILSRELEGLTWF</sequence>
<evidence type="ECO:0000313" key="2">
    <source>
        <dbReference type="Proteomes" id="UP000217790"/>
    </source>
</evidence>
<dbReference type="EMBL" id="KZ293644">
    <property type="protein sequence ID" value="PBL04207.1"/>
    <property type="molecule type" value="Genomic_DNA"/>
</dbReference>
<name>A0A2H3F0U4_ARMGA</name>
<accession>A0A2H3F0U4</accession>
<dbReference type="OrthoDB" id="2831558at2759"/>
<dbReference type="AlphaFoldDB" id="A0A2H3F0U4"/>
<organism evidence="1 2">
    <name type="scientific">Armillaria gallica</name>
    <name type="common">Bulbous honey fungus</name>
    <name type="synonym">Armillaria bulbosa</name>
    <dbReference type="NCBI Taxonomy" id="47427"/>
    <lineage>
        <taxon>Eukaryota</taxon>
        <taxon>Fungi</taxon>
        <taxon>Dikarya</taxon>
        <taxon>Basidiomycota</taxon>
        <taxon>Agaricomycotina</taxon>
        <taxon>Agaricomycetes</taxon>
        <taxon>Agaricomycetidae</taxon>
        <taxon>Agaricales</taxon>
        <taxon>Marasmiineae</taxon>
        <taxon>Physalacriaceae</taxon>
        <taxon>Armillaria</taxon>
    </lineage>
</organism>
<proteinExistence type="predicted"/>
<gene>
    <name evidence="1" type="ORF">ARMGADRAFT_1070678</name>
</gene>
<keyword evidence="2" id="KW-1185">Reference proteome</keyword>